<proteinExistence type="predicted"/>
<dbReference type="Proteomes" id="UP001558613">
    <property type="component" value="Unassembled WGS sequence"/>
</dbReference>
<name>A0ABR3N5U6_9TELE</name>
<reference evidence="1 2" key="1">
    <citation type="submission" date="2023-09" db="EMBL/GenBank/DDBJ databases">
        <authorList>
            <person name="Wang M."/>
        </authorList>
    </citation>
    <scope>NUCLEOTIDE SEQUENCE [LARGE SCALE GENOMIC DNA]</scope>
    <source>
        <strain evidence="1">GT-2023</strain>
        <tissue evidence="1">Liver</tissue>
    </source>
</reference>
<sequence>MAPKLEGTLWSFWRDGTEVYQRTGGHICSLSQSTSQPEREKFAYRSAGHLELDVLSSTLIAYSHVSTTNHVINQWIKYPEVSVCCDGLLVFVAKPVERLEVLPANVLGTRHRMPHFLFDVWQF</sequence>
<dbReference type="EMBL" id="JAYMGO010000006">
    <property type="protein sequence ID" value="KAL1272181.1"/>
    <property type="molecule type" value="Genomic_DNA"/>
</dbReference>
<organism evidence="1 2">
    <name type="scientific">Cirrhinus molitorella</name>
    <name type="common">mud carp</name>
    <dbReference type="NCBI Taxonomy" id="172907"/>
    <lineage>
        <taxon>Eukaryota</taxon>
        <taxon>Metazoa</taxon>
        <taxon>Chordata</taxon>
        <taxon>Craniata</taxon>
        <taxon>Vertebrata</taxon>
        <taxon>Euteleostomi</taxon>
        <taxon>Actinopterygii</taxon>
        <taxon>Neopterygii</taxon>
        <taxon>Teleostei</taxon>
        <taxon>Ostariophysi</taxon>
        <taxon>Cypriniformes</taxon>
        <taxon>Cyprinidae</taxon>
        <taxon>Labeoninae</taxon>
        <taxon>Labeonini</taxon>
        <taxon>Cirrhinus</taxon>
    </lineage>
</organism>
<comment type="caution">
    <text evidence="1">The sequence shown here is derived from an EMBL/GenBank/DDBJ whole genome shotgun (WGS) entry which is preliminary data.</text>
</comment>
<evidence type="ECO:0000313" key="2">
    <source>
        <dbReference type="Proteomes" id="UP001558613"/>
    </source>
</evidence>
<evidence type="ECO:0000313" key="1">
    <source>
        <dbReference type="EMBL" id="KAL1272181.1"/>
    </source>
</evidence>
<keyword evidence="2" id="KW-1185">Reference proteome</keyword>
<protein>
    <submittedName>
        <fullName evidence="1">Uncharacterized protein</fullName>
    </submittedName>
</protein>
<gene>
    <name evidence="1" type="ORF">QQF64_028043</name>
</gene>
<accession>A0ABR3N5U6</accession>